<organism evidence="2 3">
    <name type="scientific">Nocardia aurantiaca</name>
    <dbReference type="NCBI Taxonomy" id="2675850"/>
    <lineage>
        <taxon>Bacteria</taxon>
        <taxon>Bacillati</taxon>
        <taxon>Actinomycetota</taxon>
        <taxon>Actinomycetes</taxon>
        <taxon>Mycobacteriales</taxon>
        <taxon>Nocardiaceae</taxon>
        <taxon>Nocardia</taxon>
    </lineage>
</organism>
<evidence type="ECO:0000256" key="1">
    <source>
        <dbReference type="SAM" id="Phobius"/>
    </source>
</evidence>
<accession>A0A6I3L678</accession>
<keyword evidence="1" id="KW-1133">Transmembrane helix</keyword>
<dbReference type="InterPro" id="IPR046151">
    <property type="entry name" value="DUF6153"/>
</dbReference>
<dbReference type="Proteomes" id="UP000432464">
    <property type="component" value="Unassembled WGS sequence"/>
</dbReference>
<evidence type="ECO:0000313" key="3">
    <source>
        <dbReference type="Proteomes" id="UP000432464"/>
    </source>
</evidence>
<name>A0A6I3L678_9NOCA</name>
<dbReference type="AlphaFoldDB" id="A0A6I3L678"/>
<proteinExistence type="predicted"/>
<reference evidence="2 3" key="1">
    <citation type="submission" date="2019-11" db="EMBL/GenBank/DDBJ databases">
        <title>Nocardia sp. nov. CT2-14 isolated from soil.</title>
        <authorList>
            <person name="Kanchanasin P."/>
            <person name="Tanasupawat S."/>
            <person name="Yuki M."/>
            <person name="Kudo T."/>
        </authorList>
    </citation>
    <scope>NUCLEOTIDE SEQUENCE [LARGE SCALE GENOMIC DNA]</scope>
    <source>
        <strain evidence="2 3">CT2-14</strain>
    </source>
</reference>
<comment type="caution">
    <text evidence="2">The sequence shown here is derived from an EMBL/GenBank/DDBJ whole genome shotgun (WGS) entry which is preliminary data.</text>
</comment>
<protein>
    <submittedName>
        <fullName evidence="2">Uncharacterized protein</fullName>
    </submittedName>
</protein>
<dbReference type="EMBL" id="WMBB01000010">
    <property type="protein sequence ID" value="MTE15369.1"/>
    <property type="molecule type" value="Genomic_DNA"/>
</dbReference>
<sequence>MIVRQSPGTRFVRAFGLLALLAGLVAMHALALGMSHEGLGHEVPLSTSAVMIDHHHAAMPVMGIAPVAVAAAMGEDHGMSTPGCGGDCGDGHAGMHGCLFVLAALLFGLGLALLGWVGLGRRDAAPVKVRHPRANHARSPPWTVLSLAELAILRI</sequence>
<keyword evidence="1" id="KW-0472">Membrane</keyword>
<gene>
    <name evidence="2" type="ORF">GLP40_21665</name>
</gene>
<dbReference type="RefSeq" id="WP_154789817.1">
    <property type="nucleotide sequence ID" value="NZ_WMBB01000010.1"/>
</dbReference>
<dbReference type="Pfam" id="PF19650">
    <property type="entry name" value="DUF6153"/>
    <property type="match status" value="1"/>
</dbReference>
<evidence type="ECO:0000313" key="2">
    <source>
        <dbReference type="EMBL" id="MTE15369.1"/>
    </source>
</evidence>
<keyword evidence="1" id="KW-0812">Transmembrane</keyword>
<feature type="transmembrane region" description="Helical" evidence="1">
    <location>
        <begin position="99"/>
        <end position="119"/>
    </location>
</feature>
<keyword evidence="3" id="KW-1185">Reference proteome</keyword>